<accession>A0AAD8VXQ1</accession>
<evidence type="ECO:0000313" key="5">
    <source>
        <dbReference type="Proteomes" id="UP001231189"/>
    </source>
</evidence>
<evidence type="ECO:0000313" key="4">
    <source>
        <dbReference type="EMBL" id="KAK1627512.1"/>
    </source>
</evidence>
<feature type="domain" description="Zinc knuckle CX2CX4HX4C" evidence="3">
    <location>
        <begin position="190"/>
        <end position="232"/>
    </location>
</feature>
<comment type="caution">
    <text evidence="4">The sequence shown here is derived from an EMBL/GenBank/DDBJ whole genome shotgun (WGS) entry which is preliminary data.</text>
</comment>
<keyword evidence="5" id="KW-1185">Reference proteome</keyword>
<dbReference type="PANTHER" id="PTHR31286">
    <property type="entry name" value="GLYCINE-RICH CELL WALL STRUCTURAL PROTEIN 1.8-LIKE"/>
    <property type="match status" value="1"/>
</dbReference>
<evidence type="ECO:0000256" key="1">
    <source>
        <dbReference type="SAM" id="MobiDB-lite"/>
    </source>
</evidence>
<dbReference type="Proteomes" id="UP001231189">
    <property type="component" value="Unassembled WGS sequence"/>
</dbReference>
<reference evidence="4" key="1">
    <citation type="submission" date="2023-07" db="EMBL/GenBank/DDBJ databases">
        <title>A chromosome-level genome assembly of Lolium multiflorum.</title>
        <authorList>
            <person name="Chen Y."/>
            <person name="Copetti D."/>
            <person name="Kolliker R."/>
            <person name="Studer B."/>
        </authorList>
    </citation>
    <scope>NUCLEOTIDE SEQUENCE</scope>
    <source>
        <strain evidence="4">02402/16</strain>
        <tissue evidence="4">Leaf</tissue>
    </source>
</reference>
<feature type="compositionally biased region" description="Acidic residues" evidence="1">
    <location>
        <begin position="283"/>
        <end position="296"/>
    </location>
</feature>
<dbReference type="AlphaFoldDB" id="A0AAD8VXQ1"/>
<name>A0AAD8VXQ1_LOLMU</name>
<evidence type="ECO:0008006" key="6">
    <source>
        <dbReference type="Google" id="ProtNLM"/>
    </source>
</evidence>
<feature type="region of interest" description="Disordered" evidence="1">
    <location>
        <begin position="258"/>
        <end position="349"/>
    </location>
</feature>
<dbReference type="PANTHER" id="PTHR31286:SF167">
    <property type="entry name" value="OS09G0268800 PROTEIN"/>
    <property type="match status" value="1"/>
</dbReference>
<dbReference type="Pfam" id="PF14392">
    <property type="entry name" value="zf-CCHC_4"/>
    <property type="match status" value="1"/>
</dbReference>
<evidence type="ECO:0000259" key="3">
    <source>
        <dbReference type="Pfam" id="PF14392"/>
    </source>
</evidence>
<dbReference type="Pfam" id="PF14111">
    <property type="entry name" value="DUF4283"/>
    <property type="match status" value="1"/>
</dbReference>
<feature type="domain" description="DUF4283" evidence="2">
    <location>
        <begin position="76"/>
        <end position="134"/>
    </location>
</feature>
<evidence type="ECO:0000259" key="2">
    <source>
        <dbReference type="Pfam" id="PF14111"/>
    </source>
</evidence>
<organism evidence="4 5">
    <name type="scientific">Lolium multiflorum</name>
    <name type="common">Italian ryegrass</name>
    <name type="synonym">Lolium perenne subsp. multiflorum</name>
    <dbReference type="NCBI Taxonomy" id="4521"/>
    <lineage>
        <taxon>Eukaryota</taxon>
        <taxon>Viridiplantae</taxon>
        <taxon>Streptophyta</taxon>
        <taxon>Embryophyta</taxon>
        <taxon>Tracheophyta</taxon>
        <taxon>Spermatophyta</taxon>
        <taxon>Magnoliopsida</taxon>
        <taxon>Liliopsida</taxon>
        <taxon>Poales</taxon>
        <taxon>Poaceae</taxon>
        <taxon>BOP clade</taxon>
        <taxon>Pooideae</taxon>
        <taxon>Poodae</taxon>
        <taxon>Poeae</taxon>
        <taxon>Poeae Chloroplast Group 2 (Poeae type)</taxon>
        <taxon>Loliodinae</taxon>
        <taxon>Loliinae</taxon>
        <taxon>Lolium</taxon>
    </lineage>
</organism>
<dbReference type="InterPro" id="IPR025836">
    <property type="entry name" value="Zn_knuckle_CX2CX4HX4C"/>
</dbReference>
<gene>
    <name evidence="4" type="ORF">QYE76_001827</name>
</gene>
<protein>
    <recommendedName>
        <fullName evidence="6">DUF4283 domain-containing protein</fullName>
    </recommendedName>
</protein>
<dbReference type="InterPro" id="IPR025558">
    <property type="entry name" value="DUF4283"/>
</dbReference>
<proteinExistence type="predicted"/>
<dbReference type="InterPro" id="IPR040256">
    <property type="entry name" value="At4g02000-like"/>
</dbReference>
<dbReference type="EMBL" id="JAUUTY010000005">
    <property type="protein sequence ID" value="KAK1627512.1"/>
    <property type="molecule type" value="Genomic_DNA"/>
</dbReference>
<sequence>MDGSSGASPAEGSATKEVANHEDVEAMMASLGISETDLDDVVFEEEIEQSQVDNRWMAVGRVHTDTEFSHYWFFKNMRSAWDLAKDVKIRVIEENRFIFQFACLGDWEKVMEGGPWVFRGKTVLLAPYDGFSKPSSIELNKVMMWIQIHDLPDGYKGMVKTLASKVGDFVTQEQASTDMVGNFYRVRVKIDVRKQLKSVVSIIRAQKRELFLVKYERLPDWCSVCGMLGHLYKEHGDGVHELSAQVFRGLRAESAARFGGRPSARGRGRGQGRGGRGGRSEDLFWEDDFMSEDDSSDPNKKRPALPPNAGIGDGKGTNVGVILQQFEQGKHPPSLPPSPPIKRDPKRSKIAVTNGAIEGDKVLNNSELAGLQEGYRQDQ</sequence>